<comment type="caution">
    <text evidence="2">The sequence shown here is derived from an EMBL/GenBank/DDBJ whole genome shotgun (WGS) entry which is preliminary data.</text>
</comment>
<dbReference type="Proteomes" id="UP001549119">
    <property type="component" value="Unassembled WGS sequence"/>
</dbReference>
<feature type="region of interest" description="Disordered" evidence="1">
    <location>
        <begin position="493"/>
        <end position="543"/>
    </location>
</feature>
<keyword evidence="3" id="KW-1185">Reference proteome</keyword>
<dbReference type="RefSeq" id="WP_209651037.1">
    <property type="nucleotide sequence ID" value="NZ_JBEPNV010000005.1"/>
</dbReference>
<reference evidence="2 3" key="1">
    <citation type="submission" date="2024-06" db="EMBL/GenBank/DDBJ databases">
        <title>Genomics of switchgrass bacterial isolates.</title>
        <authorList>
            <person name="Shade A."/>
        </authorList>
    </citation>
    <scope>NUCLEOTIDE SEQUENCE [LARGE SCALE GENOMIC DNA]</scope>
    <source>
        <strain evidence="2 3">PvP084</strain>
    </source>
</reference>
<evidence type="ECO:0008006" key="4">
    <source>
        <dbReference type="Google" id="ProtNLM"/>
    </source>
</evidence>
<evidence type="ECO:0000313" key="2">
    <source>
        <dbReference type="EMBL" id="MET3870114.1"/>
    </source>
</evidence>
<dbReference type="EMBL" id="JBEPNW010000008">
    <property type="protein sequence ID" value="MET3870114.1"/>
    <property type="molecule type" value="Genomic_DNA"/>
</dbReference>
<evidence type="ECO:0000256" key="1">
    <source>
        <dbReference type="SAM" id="MobiDB-lite"/>
    </source>
</evidence>
<accession>A0ABV2NUA5</accession>
<feature type="compositionally biased region" description="Polar residues" evidence="1">
    <location>
        <begin position="501"/>
        <end position="519"/>
    </location>
</feature>
<sequence length="543" mass="61036">MLSGASQKQLQEFLKRRHPEYENRIKHWTFLEATYEGSRDWFKANIHKYLKEGRKEFNDRVARAYRFNHTREIVELVQKYLFKGDVIRKDDAPDYIKTFWKASTRSNLNIDQFVRLVSSTTSQLGRCAVFVDSTKTDQTLTKADEKKAGARVYAYIVKPQNILDYGFDDDDGELLWILVAETYRDDKDPITATGKVKVRYRLWTRTDWYLFEVNTTRGGNARVDQTGTGAVSIGRVPCFFADHLIGENLYWAPGLIDEIAYLDRATANYLSNLDAIIQDQTFSQLAMPAQSVLPGEKGYDALIEAGTKRTFLYDSEGGEPKFLSPDPKQAQLIITVINKIIAEIYQTAGASGERTKQDNAVGIDNSSGVAKAYDFDKLNSLLTSKAQSLQQVENKIVELVALWTGETPPEENLVSYPETFDVRSLFDEFTVAQNLALMDAPQTVRAEQMKQVIEKLFPGIAKAIKDKMLDELKDWPKDPIEQARLMFNATTPAAGADGESLTASRSNAPPTASKTSGQSDTKKTSTKGRQGQVTDKTQKKTAA</sequence>
<evidence type="ECO:0000313" key="3">
    <source>
        <dbReference type="Proteomes" id="UP001549119"/>
    </source>
</evidence>
<proteinExistence type="predicted"/>
<organism evidence="2 3">
    <name type="scientific">Methylobacterium radiotolerans</name>
    <dbReference type="NCBI Taxonomy" id="31998"/>
    <lineage>
        <taxon>Bacteria</taxon>
        <taxon>Pseudomonadati</taxon>
        <taxon>Pseudomonadota</taxon>
        <taxon>Alphaproteobacteria</taxon>
        <taxon>Hyphomicrobiales</taxon>
        <taxon>Methylobacteriaceae</taxon>
        <taxon>Methylobacterium</taxon>
    </lineage>
</organism>
<name>A0ABV2NUA5_9HYPH</name>
<protein>
    <recommendedName>
        <fullName evidence="4">Portal protein</fullName>
    </recommendedName>
</protein>
<gene>
    <name evidence="2" type="ORF">ABIC20_007499</name>
</gene>